<feature type="transmembrane region" description="Helical" evidence="1">
    <location>
        <begin position="58"/>
        <end position="74"/>
    </location>
</feature>
<reference evidence="2 3" key="1">
    <citation type="submission" date="2018-05" db="EMBL/GenBank/DDBJ databases">
        <title>Genomic Encyclopedia of Type Strains, Phase IV (KMG-IV): sequencing the most valuable type-strain genomes for metagenomic binning, comparative biology and taxonomic classification.</title>
        <authorList>
            <person name="Goeker M."/>
        </authorList>
    </citation>
    <scope>NUCLEOTIDE SEQUENCE [LARGE SCALE GENOMIC DNA]</scope>
    <source>
        <strain evidence="2 3">DSM 25134</strain>
    </source>
</reference>
<keyword evidence="1" id="KW-1133">Transmembrane helix</keyword>
<evidence type="ECO:0000313" key="2">
    <source>
        <dbReference type="EMBL" id="PXX51164.1"/>
    </source>
</evidence>
<feature type="transmembrane region" description="Helical" evidence="1">
    <location>
        <begin position="86"/>
        <end position="106"/>
    </location>
</feature>
<protein>
    <recommendedName>
        <fullName evidence="4">Transmembrane protein</fullName>
    </recommendedName>
</protein>
<feature type="transmembrane region" description="Helical" evidence="1">
    <location>
        <begin position="112"/>
        <end position="136"/>
    </location>
</feature>
<comment type="caution">
    <text evidence="2">The sequence shown here is derived from an EMBL/GenBank/DDBJ whole genome shotgun (WGS) entry which is preliminary data.</text>
</comment>
<sequence length="139" mass="15146">MTHQSSTTPSSAGLARFDILLRLWAAAAVCSALSHMIQPAWTAAGTTWALSAHWQREIAYFDLFVALIFAWAAHQPELRIKRNVTLLLCGLSLLLGENHLEGWLAAPKVFHVLFALGNALAVLWGALACWSVRAAVSPE</sequence>
<proteinExistence type="predicted"/>
<evidence type="ECO:0000313" key="3">
    <source>
        <dbReference type="Proteomes" id="UP000248395"/>
    </source>
</evidence>
<organism evidence="2 3">
    <name type="scientific">Aquitalea magnusonii</name>
    <dbReference type="NCBI Taxonomy" id="332411"/>
    <lineage>
        <taxon>Bacteria</taxon>
        <taxon>Pseudomonadati</taxon>
        <taxon>Pseudomonadota</taxon>
        <taxon>Betaproteobacteria</taxon>
        <taxon>Neisseriales</taxon>
        <taxon>Chromobacteriaceae</taxon>
        <taxon>Aquitalea</taxon>
    </lineage>
</organism>
<evidence type="ECO:0000256" key="1">
    <source>
        <dbReference type="SAM" id="Phobius"/>
    </source>
</evidence>
<dbReference type="RefSeq" id="WP_059286924.1">
    <property type="nucleotide sequence ID" value="NZ_LNQU01000125.1"/>
</dbReference>
<keyword evidence="1" id="KW-0472">Membrane</keyword>
<dbReference type="OrthoDB" id="8595968at2"/>
<dbReference type="AlphaFoldDB" id="A0A318JZH6"/>
<keyword evidence="1" id="KW-0812">Transmembrane</keyword>
<dbReference type="EMBL" id="QJKC01000001">
    <property type="protein sequence ID" value="PXX51164.1"/>
    <property type="molecule type" value="Genomic_DNA"/>
</dbReference>
<gene>
    <name evidence="2" type="ORF">DFR38_101225</name>
</gene>
<keyword evidence="3" id="KW-1185">Reference proteome</keyword>
<accession>A0A318JZH6</accession>
<dbReference type="Proteomes" id="UP000248395">
    <property type="component" value="Unassembled WGS sequence"/>
</dbReference>
<evidence type="ECO:0008006" key="4">
    <source>
        <dbReference type="Google" id="ProtNLM"/>
    </source>
</evidence>
<name>A0A318JZH6_9NEIS</name>